<evidence type="ECO:0000313" key="3">
    <source>
        <dbReference type="Proteomes" id="UP000012179"/>
    </source>
</evidence>
<organism evidence="2 3">
    <name type="scientific">Nitrosospira lacus</name>
    <dbReference type="NCBI Taxonomy" id="1288494"/>
    <lineage>
        <taxon>Bacteria</taxon>
        <taxon>Pseudomonadati</taxon>
        <taxon>Pseudomonadota</taxon>
        <taxon>Betaproteobacteria</taxon>
        <taxon>Nitrosomonadales</taxon>
        <taxon>Nitrosomonadaceae</taxon>
        <taxon>Nitrosospira</taxon>
    </lineage>
</organism>
<name>A0A1W6STG8_9PROT</name>
<dbReference type="InterPro" id="IPR036390">
    <property type="entry name" value="WH_DNA-bd_sf"/>
</dbReference>
<dbReference type="EMBL" id="CP021106">
    <property type="protein sequence ID" value="ARO89100.1"/>
    <property type="molecule type" value="Genomic_DNA"/>
</dbReference>
<reference evidence="2 3" key="1">
    <citation type="journal article" date="2015" name="Int. J. Syst. Evol. Microbiol.">
        <title>Nitrosospira lacus sp. nov., a psychrotolerant, ammonia-oxidizing bacterium from sandy lake sediment.</title>
        <authorList>
            <person name="Urakawa H."/>
            <person name="Garcia J.C."/>
            <person name="Nielsen J.L."/>
            <person name="Le V.Q."/>
            <person name="Kozlowski J.A."/>
            <person name="Stein L.Y."/>
            <person name="Lim C.K."/>
            <person name="Pommerening-Roser A."/>
            <person name="Martens-Habbena W."/>
            <person name="Stahl D.A."/>
            <person name="Klotz M.G."/>
        </authorList>
    </citation>
    <scope>NUCLEOTIDE SEQUENCE [LARGE SCALE GENOMIC DNA]</scope>
    <source>
        <strain evidence="2 3">APG3</strain>
    </source>
</reference>
<sequence>MFATSPQDHLSGADIRMVTGLSSGTLYPILMRFEDAGWLTSRWEDVEPSNVGRPRKRFYKITARGQVKTIEAFITIEGRGFA</sequence>
<dbReference type="KEGG" id="nlc:EBAPG3_010725"/>
<feature type="domain" description="Transcription regulator PadR N-terminal" evidence="1">
    <location>
        <begin position="20"/>
        <end position="68"/>
    </location>
</feature>
<dbReference type="OrthoDB" id="3186544at2"/>
<proteinExistence type="predicted"/>
<dbReference type="Gene3D" id="1.10.10.10">
    <property type="entry name" value="Winged helix-like DNA-binding domain superfamily/Winged helix DNA-binding domain"/>
    <property type="match status" value="1"/>
</dbReference>
<dbReference type="Pfam" id="PF03551">
    <property type="entry name" value="PadR"/>
    <property type="match status" value="1"/>
</dbReference>
<dbReference type="AlphaFoldDB" id="A0A1W6STG8"/>
<dbReference type="Proteomes" id="UP000012179">
    <property type="component" value="Chromosome"/>
</dbReference>
<evidence type="ECO:0000313" key="2">
    <source>
        <dbReference type="EMBL" id="ARO89100.1"/>
    </source>
</evidence>
<dbReference type="InterPro" id="IPR036388">
    <property type="entry name" value="WH-like_DNA-bd_sf"/>
</dbReference>
<gene>
    <name evidence="2" type="ORF">EBAPG3_010725</name>
</gene>
<evidence type="ECO:0000259" key="1">
    <source>
        <dbReference type="Pfam" id="PF03551"/>
    </source>
</evidence>
<protein>
    <recommendedName>
        <fullName evidence="1">Transcription regulator PadR N-terminal domain-containing protein</fullName>
    </recommendedName>
</protein>
<accession>A0A1W6STG8</accession>
<dbReference type="InterPro" id="IPR005149">
    <property type="entry name" value="Tscrpt_reg_PadR_N"/>
</dbReference>
<dbReference type="SUPFAM" id="SSF46785">
    <property type="entry name" value="Winged helix' DNA-binding domain"/>
    <property type="match status" value="1"/>
</dbReference>
<keyword evidence="3" id="KW-1185">Reference proteome</keyword>